<reference evidence="2 3" key="1">
    <citation type="submission" date="2017-06" db="EMBL/GenBank/DDBJ databases">
        <authorList>
            <person name="Kim H.J."/>
            <person name="Triplett B.A."/>
        </authorList>
    </citation>
    <scope>NUCLEOTIDE SEQUENCE [LARGE SCALE GENOMIC DNA]</scope>
    <source>
        <strain evidence="2 3">DSM 13116</strain>
    </source>
</reference>
<evidence type="ECO:0000256" key="1">
    <source>
        <dbReference type="SAM" id="SignalP"/>
    </source>
</evidence>
<dbReference type="Pfam" id="PF13554">
    <property type="entry name" value="Phage_tail_terminator_5"/>
    <property type="match status" value="1"/>
</dbReference>
<accession>A0A239AXP0</accession>
<protein>
    <recommendedName>
        <fullName evidence="4">DUF4128 domain-containing protein</fullName>
    </recommendedName>
</protein>
<keyword evidence="3" id="KW-1185">Reference proteome</keyword>
<evidence type="ECO:0000313" key="2">
    <source>
        <dbReference type="EMBL" id="SNS00320.1"/>
    </source>
</evidence>
<dbReference type="Proteomes" id="UP000198324">
    <property type="component" value="Unassembled WGS sequence"/>
</dbReference>
<feature type="chain" id="PRO_5012037248" description="DUF4128 domain-containing protein" evidence="1">
    <location>
        <begin position="19"/>
        <end position="140"/>
    </location>
</feature>
<dbReference type="EMBL" id="FZOC01000004">
    <property type="protein sequence ID" value="SNS00320.1"/>
    <property type="molecule type" value="Genomic_DNA"/>
</dbReference>
<keyword evidence="1" id="KW-0732">Signal</keyword>
<sequence>MSQHLIYPLLAGRLKAFAAAQSPALPVAWTNTPFRPPCGGTYLREHLMLSTPRAAAVGDDAKDYQPGIYQIDIMSEAGKGLKPTSDVSKALKALFPRGLRLVATDVALTVKSVSVMPGATDDTRYKVPVSINFYAYVSPA</sequence>
<evidence type="ECO:0000313" key="3">
    <source>
        <dbReference type="Proteomes" id="UP000198324"/>
    </source>
</evidence>
<dbReference type="InterPro" id="IPR025395">
    <property type="entry name" value="Phage_tail_terminator-like"/>
</dbReference>
<organism evidence="2 3">
    <name type="scientific">Humidesulfovibrio mexicanus</name>
    <dbReference type="NCBI Taxonomy" id="147047"/>
    <lineage>
        <taxon>Bacteria</taxon>
        <taxon>Pseudomonadati</taxon>
        <taxon>Thermodesulfobacteriota</taxon>
        <taxon>Desulfovibrionia</taxon>
        <taxon>Desulfovibrionales</taxon>
        <taxon>Desulfovibrionaceae</taxon>
        <taxon>Humidesulfovibrio</taxon>
    </lineage>
</organism>
<dbReference type="RefSeq" id="WP_179216993.1">
    <property type="nucleotide sequence ID" value="NZ_FZOC01000004.1"/>
</dbReference>
<name>A0A239AXP0_9BACT</name>
<gene>
    <name evidence="2" type="ORF">SAMN04488503_2288</name>
</gene>
<dbReference type="Gene3D" id="3.30.2000.20">
    <property type="match status" value="1"/>
</dbReference>
<dbReference type="AlphaFoldDB" id="A0A239AXP0"/>
<evidence type="ECO:0008006" key="4">
    <source>
        <dbReference type="Google" id="ProtNLM"/>
    </source>
</evidence>
<proteinExistence type="predicted"/>
<feature type="signal peptide" evidence="1">
    <location>
        <begin position="1"/>
        <end position="18"/>
    </location>
</feature>